<evidence type="ECO:0000256" key="1">
    <source>
        <dbReference type="SAM" id="MobiDB-lite"/>
    </source>
</evidence>
<keyword evidence="2" id="KW-0472">Membrane</keyword>
<dbReference type="EMBL" id="CP091139">
    <property type="protein sequence ID" value="UUT35825.1"/>
    <property type="molecule type" value="Genomic_DNA"/>
</dbReference>
<feature type="region of interest" description="Disordered" evidence="1">
    <location>
        <begin position="122"/>
        <end position="149"/>
    </location>
</feature>
<keyword evidence="2" id="KW-1133">Transmembrane helix</keyword>
<feature type="compositionally biased region" description="Acidic residues" evidence="1">
    <location>
        <begin position="131"/>
        <end position="143"/>
    </location>
</feature>
<gene>
    <name evidence="3" type="ORF">L2X98_21850</name>
</gene>
<keyword evidence="4" id="KW-1185">Reference proteome</keyword>
<feature type="transmembrane region" description="Helical" evidence="2">
    <location>
        <begin position="199"/>
        <end position="220"/>
    </location>
</feature>
<proteinExistence type="predicted"/>
<evidence type="ECO:0000256" key="2">
    <source>
        <dbReference type="SAM" id="Phobius"/>
    </source>
</evidence>
<organism evidence="3 4">
    <name type="scientific">Microbacterium elymi</name>
    <dbReference type="NCBI Taxonomy" id="2909587"/>
    <lineage>
        <taxon>Bacteria</taxon>
        <taxon>Bacillati</taxon>
        <taxon>Actinomycetota</taxon>
        <taxon>Actinomycetes</taxon>
        <taxon>Micrococcales</taxon>
        <taxon>Microbacteriaceae</taxon>
        <taxon>Microbacterium</taxon>
    </lineage>
</organism>
<name>A0ABY5NKX0_9MICO</name>
<accession>A0ABY5NKX0</accession>
<dbReference type="RefSeq" id="WP_259612453.1">
    <property type="nucleotide sequence ID" value="NZ_CP091139.2"/>
</dbReference>
<reference evidence="3" key="1">
    <citation type="submission" date="2022-01" db="EMBL/GenBank/DDBJ databases">
        <title>Microbacterium eymi and Microbacterium rhizovicinus sp. nov., isolated from the rhizospheric soil of Elymus tsukushiensis, a plant native to the Dokdo Islands, Republic of Korea.</title>
        <authorList>
            <person name="Hwang Y.J."/>
        </authorList>
    </citation>
    <scope>NUCLEOTIDE SEQUENCE</scope>
    <source>
        <strain evidence="3">KUDC0405</strain>
    </source>
</reference>
<evidence type="ECO:0008006" key="5">
    <source>
        <dbReference type="Google" id="ProtNLM"/>
    </source>
</evidence>
<evidence type="ECO:0000313" key="4">
    <source>
        <dbReference type="Proteomes" id="UP001054811"/>
    </source>
</evidence>
<keyword evidence="2" id="KW-0812">Transmembrane</keyword>
<feature type="transmembrane region" description="Helical" evidence="2">
    <location>
        <begin position="225"/>
        <end position="246"/>
    </location>
</feature>
<sequence>MTMDTSPAGRWVTTLDGEPAEIRRRGNQITSLGNQMQDGSTFLKGLVDQASDQRGKAIEKLREVVGDTYDKLGQAGDLYRPTGPVLVTYADALAEVQPKVNAAYERCVELWQEYQNAPGYLEGDRPFWDKPDDESPEAEDASTDDANKQGRLDDYVAEARIWDGHVDTWEEAFDAAAAGIGDAVAGKIKDGFWDNVDGFVGGVLKVLQVVGIIIAIAAIIIGGPIVALIGAVVGVLTLALTAYQYIRGDTGLTQLIFAVIGVIPIGSLGKLFQGGAGRLAFLGEMVTAFKPSSWSAAISQGRSLSLLGGLAGGGWRGFSAMSRGLFSMNNPNGVGDVMMRLMFGKSVSGMEDTITAMTGATNGYCRSTTIAAGWEFAHGMLSGPWKMVNNIATWTGHGDQSPGSKLPWVGAAL</sequence>
<dbReference type="Proteomes" id="UP001054811">
    <property type="component" value="Chromosome"/>
</dbReference>
<evidence type="ECO:0000313" key="3">
    <source>
        <dbReference type="EMBL" id="UUT35825.1"/>
    </source>
</evidence>
<protein>
    <recommendedName>
        <fullName evidence="5">WXG100 family type VII secretion target</fullName>
    </recommendedName>
</protein>
<feature type="transmembrane region" description="Helical" evidence="2">
    <location>
        <begin position="252"/>
        <end position="272"/>
    </location>
</feature>